<dbReference type="VEuPathDB" id="VectorBase:MDOA009293"/>
<dbReference type="CDD" id="cd03860">
    <property type="entry name" value="M14_CP_A-B_like"/>
    <property type="match status" value="1"/>
</dbReference>
<keyword evidence="14" id="KW-1185">Reference proteome</keyword>
<keyword evidence="7" id="KW-0378">Hydrolase</keyword>
<keyword evidence="10" id="KW-1015">Disulfide bond</keyword>
<name>A0A9J7CPD5_MUSDO</name>
<proteinExistence type="inferred from homology"/>
<dbReference type="Pfam" id="PF02244">
    <property type="entry name" value="Propep_M14"/>
    <property type="match status" value="1"/>
</dbReference>
<dbReference type="Gene3D" id="3.30.70.340">
    <property type="entry name" value="Metallocarboxypeptidase-like"/>
    <property type="match status" value="1"/>
</dbReference>
<keyword evidence="5" id="KW-0479">Metal-binding</keyword>
<dbReference type="SUPFAM" id="SSF54897">
    <property type="entry name" value="Protease propeptides/inhibitors"/>
    <property type="match status" value="1"/>
</dbReference>
<evidence type="ECO:0000313" key="14">
    <source>
        <dbReference type="Proteomes" id="UP001652621"/>
    </source>
</evidence>
<evidence type="ECO:0000256" key="6">
    <source>
        <dbReference type="ARBA" id="ARBA00022729"/>
    </source>
</evidence>
<dbReference type="OrthoDB" id="3626597at2759"/>
<dbReference type="PRINTS" id="PR00765">
    <property type="entry name" value="CRBOXYPTASEA"/>
</dbReference>
<comment type="similarity">
    <text evidence="2 11">Belongs to the peptidase M14 family.</text>
</comment>
<dbReference type="Pfam" id="PF00246">
    <property type="entry name" value="Peptidase_M14"/>
    <property type="match status" value="1"/>
</dbReference>
<dbReference type="InterPro" id="IPR036990">
    <property type="entry name" value="M14A-like_propep"/>
</dbReference>
<dbReference type="SUPFAM" id="SSF53187">
    <property type="entry name" value="Zn-dependent exopeptidases"/>
    <property type="match status" value="1"/>
</dbReference>
<evidence type="ECO:0000256" key="11">
    <source>
        <dbReference type="PROSITE-ProRule" id="PRU01379"/>
    </source>
</evidence>
<evidence type="ECO:0000256" key="4">
    <source>
        <dbReference type="ARBA" id="ARBA00022670"/>
    </source>
</evidence>
<dbReference type="InterPro" id="IPR000834">
    <property type="entry name" value="Peptidase_M14"/>
</dbReference>
<evidence type="ECO:0000256" key="9">
    <source>
        <dbReference type="ARBA" id="ARBA00023049"/>
    </source>
</evidence>
<feature type="domain" description="Peptidase M14" evidence="13">
    <location>
        <begin position="127"/>
        <end position="424"/>
    </location>
</feature>
<feature type="active site" description="Proton donor/acceptor" evidence="11">
    <location>
        <position position="390"/>
    </location>
</feature>
<feature type="signal peptide" evidence="12">
    <location>
        <begin position="1"/>
        <end position="20"/>
    </location>
</feature>
<dbReference type="PANTHER" id="PTHR11705">
    <property type="entry name" value="PROTEASE FAMILY M14 CARBOXYPEPTIDASE A,B"/>
    <property type="match status" value="1"/>
</dbReference>
<sequence>MLRCGVLVLALGAIVALSSASSIAYDGYKIFEVVPQTKEQIDFLFDLSKYEDLYDFFALKKIPNHVARVMVNPNEEENFLTALASLDLSPRVINENVGKTIEREFQLTKLKRSLSPFTGKGRLSTERYYSHGEINAYIEDLAERYPARVAVQQVGKSYEGRDIKTITISNGDGRKNKNVIFMDGGFHAREWISPAAVLYVIDQLVENFEENSALLADYDWVILPVVNPDGYEHTQTGTLARMWRKTRKPYTYLGKTCYGADPNRNFDFHWNEEGASNNPCVDTYAGPKAFSENETMIVRDLLHFLKGRGVMYLTIHSYGNYLLYPWGWTADLPETWPDLDEVARAGGDAIYEATGTVYSVGSSTNVLYIAAGASDDYAFYAGFPISITMELPGGGLTGFDPPASKIDQFVTETWIGIRAMAHKVVEKYPTERPEFL</sequence>
<evidence type="ECO:0000256" key="7">
    <source>
        <dbReference type="ARBA" id="ARBA00022801"/>
    </source>
</evidence>
<keyword evidence="3 15" id="KW-0121">Carboxypeptidase</keyword>
<dbReference type="PANTHER" id="PTHR11705:SF140">
    <property type="entry name" value="FI02848P-RELATED"/>
    <property type="match status" value="1"/>
</dbReference>
<dbReference type="PROSITE" id="PS52035">
    <property type="entry name" value="PEPTIDASE_M14"/>
    <property type="match status" value="1"/>
</dbReference>
<dbReference type="SMART" id="SM00631">
    <property type="entry name" value="Zn_pept"/>
    <property type="match status" value="1"/>
</dbReference>
<dbReference type="VEuPathDB" id="VectorBase:MDOMA2_018177"/>
<evidence type="ECO:0000256" key="5">
    <source>
        <dbReference type="ARBA" id="ARBA00022723"/>
    </source>
</evidence>
<dbReference type="RefSeq" id="XP_005180622.2">
    <property type="nucleotide sequence ID" value="XM_005180565.4"/>
</dbReference>
<dbReference type="InterPro" id="IPR003146">
    <property type="entry name" value="M14A_act_pep"/>
</dbReference>
<evidence type="ECO:0000259" key="13">
    <source>
        <dbReference type="PROSITE" id="PS52035"/>
    </source>
</evidence>
<evidence type="ECO:0000256" key="2">
    <source>
        <dbReference type="ARBA" id="ARBA00005988"/>
    </source>
</evidence>
<keyword evidence="4" id="KW-0645">Protease</keyword>
<comment type="cofactor">
    <cofactor evidence="1">
        <name>Zn(2+)</name>
        <dbReference type="ChEBI" id="CHEBI:29105"/>
    </cofactor>
</comment>
<evidence type="ECO:0000256" key="10">
    <source>
        <dbReference type="ARBA" id="ARBA00023157"/>
    </source>
</evidence>
<feature type="chain" id="PRO_5046297668" evidence="12">
    <location>
        <begin position="21"/>
        <end position="436"/>
    </location>
</feature>
<evidence type="ECO:0000256" key="3">
    <source>
        <dbReference type="ARBA" id="ARBA00022645"/>
    </source>
</evidence>
<keyword evidence="6 12" id="KW-0732">Signal</keyword>
<dbReference type="GO" id="GO:0004180">
    <property type="term" value="F:carboxypeptidase activity"/>
    <property type="evidence" value="ECO:0007669"/>
    <property type="project" value="UniProtKB-KW"/>
</dbReference>
<protein>
    <submittedName>
        <fullName evidence="15">Carboxypeptidase B1</fullName>
    </submittedName>
</protein>
<evidence type="ECO:0000313" key="15">
    <source>
        <dbReference type="RefSeq" id="XP_005180622.2"/>
    </source>
</evidence>
<gene>
    <name evidence="15" type="primary">LOC101895246</name>
</gene>
<evidence type="ECO:0000256" key="8">
    <source>
        <dbReference type="ARBA" id="ARBA00022833"/>
    </source>
</evidence>
<keyword evidence="9" id="KW-0482">Metalloprotease</keyword>
<dbReference type="Gene3D" id="3.40.630.10">
    <property type="entry name" value="Zn peptidases"/>
    <property type="match status" value="1"/>
</dbReference>
<organism evidence="14 15">
    <name type="scientific">Musca domestica</name>
    <name type="common">House fly</name>
    <dbReference type="NCBI Taxonomy" id="7370"/>
    <lineage>
        <taxon>Eukaryota</taxon>
        <taxon>Metazoa</taxon>
        <taxon>Ecdysozoa</taxon>
        <taxon>Arthropoda</taxon>
        <taxon>Hexapoda</taxon>
        <taxon>Insecta</taxon>
        <taxon>Pterygota</taxon>
        <taxon>Neoptera</taxon>
        <taxon>Endopterygota</taxon>
        <taxon>Diptera</taxon>
        <taxon>Brachycera</taxon>
        <taxon>Muscomorpha</taxon>
        <taxon>Muscoidea</taxon>
        <taxon>Muscidae</taxon>
        <taxon>Musca</taxon>
    </lineage>
</organism>
<evidence type="ECO:0000256" key="1">
    <source>
        <dbReference type="ARBA" id="ARBA00001947"/>
    </source>
</evidence>
<accession>A0A9J7CPD5</accession>
<dbReference type="eggNOG" id="KOG2650">
    <property type="taxonomic scope" value="Eukaryota"/>
</dbReference>
<evidence type="ECO:0000256" key="12">
    <source>
        <dbReference type="SAM" id="SignalP"/>
    </source>
</evidence>
<dbReference type="Proteomes" id="UP001652621">
    <property type="component" value="Unplaced"/>
</dbReference>
<keyword evidence="8" id="KW-0862">Zinc</keyword>
<dbReference type="GeneID" id="101895246"/>
<reference evidence="15" key="1">
    <citation type="submission" date="2025-08" db="UniProtKB">
        <authorList>
            <consortium name="RefSeq"/>
        </authorList>
    </citation>
    <scope>IDENTIFICATION</scope>
    <source>
        <strain evidence="15">Aabys</strain>
        <tissue evidence="15">Whole body</tissue>
    </source>
</reference>